<feature type="transmembrane region" description="Helical" evidence="5">
    <location>
        <begin position="284"/>
        <end position="300"/>
    </location>
</feature>
<feature type="transmembrane region" description="Helical" evidence="5">
    <location>
        <begin position="46"/>
        <end position="62"/>
    </location>
</feature>
<proteinExistence type="predicted"/>
<evidence type="ECO:0000256" key="3">
    <source>
        <dbReference type="ARBA" id="ARBA00022989"/>
    </source>
</evidence>
<protein>
    <submittedName>
        <fullName evidence="7">FUSC family protein</fullName>
    </submittedName>
</protein>
<keyword evidence="2 5" id="KW-0812">Transmembrane</keyword>
<feature type="transmembrane region" description="Helical" evidence="5">
    <location>
        <begin position="187"/>
        <end position="208"/>
    </location>
</feature>
<dbReference type="GO" id="GO:0016020">
    <property type="term" value="C:membrane"/>
    <property type="evidence" value="ECO:0007669"/>
    <property type="project" value="UniProtKB-SubCell"/>
</dbReference>
<sequence>MTSAREHIVQMMKFAPAQRDHVPAFRIALSVAIPLLILLFTDHLELAIYSAFGGFTALYARNEPRASRFKHQSQAGIILCLCIAIGMLLSGFHASIWVTTLVCSAIGGVGAMVSTVLNLRPGGSLFHIFATAAVASVPVATHPAIPLAVAIASAGFSVVLGLVSSVVGEGIKIVSTPPPHSLTRNQLLEQGVIYFFVTLIAGCVGYMLGLSHSYWAMVAANAIVVGPNMYARFYRGVQRTVGTFVGVLITAFFVSMHPDQWHMAVLVIVFQFLAEIFVLRNYGFAMLFVTPLALFMIQLAKPLTSYELLTDRMLETAIGAVVGMLAVLVTRSPDKLGQDTVAIPILRAARNVRGSVRSNFDQ</sequence>
<keyword evidence="4 5" id="KW-0472">Membrane</keyword>
<accession>A0A7H2BCY4</accession>
<dbReference type="RefSeq" id="WP_190724393.1">
    <property type="nucleotide sequence ID" value="NZ_CP061539.1"/>
</dbReference>
<feature type="transmembrane region" description="Helical" evidence="5">
    <location>
        <begin position="74"/>
        <end position="90"/>
    </location>
</feature>
<dbReference type="InterPro" id="IPR049453">
    <property type="entry name" value="Memb_transporter_dom"/>
</dbReference>
<feature type="transmembrane region" description="Helical" evidence="5">
    <location>
        <begin position="147"/>
        <end position="167"/>
    </location>
</feature>
<organism evidence="7 8">
    <name type="scientific">Rothia terrae</name>
    <dbReference type="NCBI Taxonomy" id="396015"/>
    <lineage>
        <taxon>Bacteria</taxon>
        <taxon>Bacillati</taxon>
        <taxon>Actinomycetota</taxon>
        <taxon>Actinomycetes</taxon>
        <taxon>Micrococcales</taxon>
        <taxon>Micrococcaceae</taxon>
        <taxon>Rothia</taxon>
    </lineage>
</organism>
<evidence type="ECO:0000256" key="5">
    <source>
        <dbReference type="SAM" id="Phobius"/>
    </source>
</evidence>
<dbReference type="Pfam" id="PF13515">
    <property type="entry name" value="FUSC_2"/>
    <property type="match status" value="1"/>
</dbReference>
<feature type="transmembrane region" description="Helical" evidence="5">
    <location>
        <begin position="312"/>
        <end position="330"/>
    </location>
</feature>
<keyword evidence="3 5" id="KW-1133">Transmembrane helix</keyword>
<evidence type="ECO:0000256" key="1">
    <source>
        <dbReference type="ARBA" id="ARBA00004141"/>
    </source>
</evidence>
<dbReference type="GeneID" id="96624569"/>
<comment type="subcellular location">
    <subcellularLocation>
        <location evidence="1">Membrane</location>
        <topology evidence="1">Multi-pass membrane protein</topology>
    </subcellularLocation>
</comment>
<evidence type="ECO:0000256" key="2">
    <source>
        <dbReference type="ARBA" id="ARBA00022692"/>
    </source>
</evidence>
<evidence type="ECO:0000313" key="8">
    <source>
        <dbReference type="Proteomes" id="UP000516404"/>
    </source>
</evidence>
<keyword evidence="8" id="KW-1185">Reference proteome</keyword>
<name>A0A7H2BCY4_9MICC</name>
<evidence type="ECO:0000313" key="7">
    <source>
        <dbReference type="EMBL" id="QNV37530.1"/>
    </source>
</evidence>
<dbReference type="EMBL" id="CP061539">
    <property type="protein sequence ID" value="QNV37530.1"/>
    <property type="molecule type" value="Genomic_DNA"/>
</dbReference>
<dbReference type="Proteomes" id="UP000516404">
    <property type="component" value="Chromosome"/>
</dbReference>
<dbReference type="KEGG" id="rter:IDM49_09995"/>
<dbReference type="AlphaFoldDB" id="A0A7H2BCY4"/>
<feature type="transmembrane region" description="Helical" evidence="5">
    <location>
        <begin position="237"/>
        <end position="255"/>
    </location>
</feature>
<feature type="domain" description="Integral membrane bound transporter" evidence="6">
    <location>
        <begin position="200"/>
        <end position="325"/>
    </location>
</feature>
<evidence type="ECO:0000259" key="6">
    <source>
        <dbReference type="Pfam" id="PF13515"/>
    </source>
</evidence>
<evidence type="ECO:0000256" key="4">
    <source>
        <dbReference type="ARBA" id="ARBA00023136"/>
    </source>
</evidence>
<feature type="transmembrane region" description="Helical" evidence="5">
    <location>
        <begin position="21"/>
        <end position="40"/>
    </location>
</feature>
<feature type="transmembrane region" description="Helical" evidence="5">
    <location>
        <begin position="96"/>
        <end position="117"/>
    </location>
</feature>
<feature type="transmembrane region" description="Helical" evidence="5">
    <location>
        <begin position="124"/>
        <end position="141"/>
    </location>
</feature>
<reference evidence="7 8" key="1">
    <citation type="submission" date="2020-09" db="EMBL/GenBank/DDBJ databases">
        <title>Investigation of environmental microbes.</title>
        <authorList>
            <person name="Ou Y."/>
            <person name="Kang Q."/>
        </authorList>
    </citation>
    <scope>NUCLEOTIDE SEQUENCE [LARGE SCALE GENOMIC DNA]</scope>
    <source>
        <strain evidence="7 8">KJZ-14</strain>
    </source>
</reference>
<gene>
    <name evidence="7" type="ORF">IDM49_09995</name>
</gene>